<proteinExistence type="inferred from homology"/>
<keyword evidence="10" id="KW-1185">Reference proteome</keyword>
<evidence type="ECO:0000313" key="8">
    <source>
        <dbReference type="EnsemblPlants" id="PAC:32933711.CDS.1"/>
    </source>
</evidence>
<dbReference type="PANTHER" id="PTHR31279:SF54">
    <property type="entry name" value="PROTEIN EXORDIUM-RELATED"/>
    <property type="match status" value="1"/>
</dbReference>
<evidence type="ECO:0000256" key="3">
    <source>
        <dbReference type="ARBA" id="ARBA00022729"/>
    </source>
</evidence>
<evidence type="ECO:0000313" key="10">
    <source>
        <dbReference type="Proteomes" id="UP000006727"/>
    </source>
</evidence>
<dbReference type="Gramene" id="Pp3c2_12370V3.2">
    <property type="protein sequence ID" value="PAC:32934880.CDS.1"/>
    <property type="gene ID" value="Pp3c2_12370"/>
</dbReference>
<dbReference type="Gramene" id="Pp3c2_12400V3.1">
    <property type="protein sequence ID" value="PAC:32933711.CDS.1"/>
    <property type="gene ID" value="Pp3c2_12400"/>
</dbReference>
<keyword evidence="3 5" id="KW-0732">Signal</keyword>
<gene>
    <name evidence="8" type="primary">LOC112278720</name>
    <name evidence="9" type="synonym">LOC112293734</name>
    <name evidence="6" type="ORF">PHYPA_002584</name>
    <name evidence="7" type="ORF">PHYPA_002586</name>
</gene>
<dbReference type="EnsemblPlants" id="Pp3c2_12400V3.1">
    <property type="protein sequence ID" value="PAC:32933711.CDS.1"/>
    <property type="gene ID" value="Pp3c2_12400"/>
</dbReference>
<evidence type="ECO:0000313" key="7">
    <source>
        <dbReference type="EMBL" id="PNR59794.1"/>
    </source>
</evidence>
<dbReference type="EnsemblPlants" id="Pp3c2_12400V3.2">
    <property type="protein sequence ID" value="PAC:32933712.CDS.1"/>
    <property type="gene ID" value="Pp3c2_12400"/>
</dbReference>
<evidence type="ECO:0000313" key="9">
    <source>
        <dbReference type="EnsemblPlants" id="PAC:32934879.CDS.1"/>
    </source>
</evidence>
<dbReference type="AlphaFoldDB" id="A0A2K1L192"/>
<sequence>MASWSLLVLVVWMVFACGVVAARNPMFSILDNQGGGRVGRSAGDDDHPTLSVVDARGGGEEDGAAGAVRAVFDLAYHGGALLSESSSMNVYIVWYGRFSSVARSAIVDFFASFGESAEGDASVSRWWKTTAAYKDNARRGVAGSVELRGEVDFGECRLGRRLSRWDLELLVVESLGWFPADPRGVVVVLTAEDVMVEGMCMNSCGSHSFLAPSAATGGQQVAYAWVGDAGKQCPGMCAWPLAGAEYGPAEFVPVVAPNGDVGADGMIMNIGSVLAGAATDPYMNGWYQGDVGAALEAGTACAGIYGEGAYPGYPGKLQEDAVSGASYNVRGVGERKYLLPALWDPVTRTCAPPS</sequence>
<evidence type="ECO:0000256" key="1">
    <source>
        <dbReference type="ARBA" id="ARBA00004613"/>
    </source>
</evidence>
<dbReference type="PaxDb" id="3218-PP1S183_30V6.1"/>
<dbReference type="OrthoDB" id="2017091at2759"/>
<reference evidence="7 10" key="1">
    <citation type="journal article" date="2008" name="Science">
        <title>The Physcomitrella genome reveals evolutionary insights into the conquest of land by plants.</title>
        <authorList>
            <person name="Rensing S."/>
            <person name="Lang D."/>
            <person name="Zimmer A."/>
            <person name="Terry A."/>
            <person name="Salamov A."/>
            <person name="Shapiro H."/>
            <person name="Nishiyama T."/>
            <person name="Perroud P.-F."/>
            <person name="Lindquist E."/>
            <person name="Kamisugi Y."/>
            <person name="Tanahashi T."/>
            <person name="Sakakibara K."/>
            <person name="Fujita T."/>
            <person name="Oishi K."/>
            <person name="Shin-I T."/>
            <person name="Kuroki Y."/>
            <person name="Toyoda A."/>
            <person name="Suzuki Y."/>
            <person name="Hashimoto A."/>
            <person name="Yamaguchi K."/>
            <person name="Sugano A."/>
            <person name="Kohara Y."/>
            <person name="Fujiyama A."/>
            <person name="Anterola A."/>
            <person name="Aoki S."/>
            <person name="Ashton N."/>
            <person name="Barbazuk W.B."/>
            <person name="Barker E."/>
            <person name="Bennetzen J."/>
            <person name="Bezanilla M."/>
            <person name="Blankenship R."/>
            <person name="Cho S.H."/>
            <person name="Dutcher S."/>
            <person name="Estelle M."/>
            <person name="Fawcett J.A."/>
            <person name="Gundlach H."/>
            <person name="Hanada K."/>
            <person name="Heyl A."/>
            <person name="Hicks K.A."/>
            <person name="Hugh J."/>
            <person name="Lohr M."/>
            <person name="Mayer K."/>
            <person name="Melkozernov A."/>
            <person name="Murata T."/>
            <person name="Nelson D."/>
            <person name="Pils B."/>
            <person name="Prigge M."/>
            <person name="Reiss B."/>
            <person name="Renner T."/>
            <person name="Rombauts S."/>
            <person name="Rushton P."/>
            <person name="Sanderfoot A."/>
            <person name="Schween G."/>
            <person name="Shiu S.-H."/>
            <person name="Stueber K."/>
            <person name="Theodoulou F.L."/>
            <person name="Tu H."/>
            <person name="Van de Peer Y."/>
            <person name="Verrier P.J."/>
            <person name="Waters E."/>
            <person name="Wood A."/>
            <person name="Yang L."/>
            <person name="Cove D."/>
            <person name="Cuming A."/>
            <person name="Hasebe M."/>
            <person name="Lucas S."/>
            <person name="Mishler D.B."/>
            <person name="Reski R."/>
            <person name="Grigoriev I."/>
            <person name="Quatrano R.S."/>
            <person name="Boore J.L."/>
        </authorList>
    </citation>
    <scope>NUCLEOTIDE SEQUENCE [LARGE SCALE GENOMIC DNA]</scope>
    <source>
        <strain evidence="8 10">cv. Gransden 2004</strain>
    </source>
</reference>
<dbReference type="Gramene" id="Pp3c2_12400V3.2">
    <property type="protein sequence ID" value="PAC:32933712.CDS.1"/>
    <property type="gene ID" value="Pp3c2_12400"/>
</dbReference>
<evidence type="ECO:0000256" key="5">
    <source>
        <dbReference type="SAM" id="SignalP"/>
    </source>
</evidence>
<evidence type="ECO:0000313" key="6">
    <source>
        <dbReference type="EMBL" id="PNR59792.1"/>
    </source>
</evidence>
<reference evidence="8" key="3">
    <citation type="submission" date="2020-12" db="UniProtKB">
        <authorList>
            <consortium name="EnsemblPlants"/>
        </authorList>
    </citation>
    <scope>IDENTIFICATION</scope>
</reference>
<dbReference type="Proteomes" id="UP000006727">
    <property type="component" value="Chromosome 2"/>
</dbReference>
<protein>
    <submittedName>
        <fullName evidence="7 8">Uncharacterized protein</fullName>
    </submittedName>
</protein>
<feature type="signal peptide" evidence="5">
    <location>
        <begin position="1"/>
        <end position="22"/>
    </location>
</feature>
<dbReference type="FunCoup" id="A0A2K1L192">
    <property type="interactions" value="169"/>
</dbReference>
<comment type="similarity">
    <text evidence="4">Belongs to the EXORDIUM family.</text>
</comment>
<dbReference type="GO" id="GO:0005576">
    <property type="term" value="C:extracellular region"/>
    <property type="evidence" value="ECO:0007669"/>
    <property type="project" value="UniProtKB-SubCell"/>
</dbReference>
<dbReference type="Gramene" id="Pp3c2_12370V3.1">
    <property type="protein sequence ID" value="PAC:32934879.CDS.1"/>
    <property type="gene ID" value="Pp3c2_12370"/>
</dbReference>
<organism evidence="7">
    <name type="scientific">Physcomitrium patens</name>
    <name type="common">Spreading-leaved earth moss</name>
    <name type="synonym">Physcomitrella patens</name>
    <dbReference type="NCBI Taxonomy" id="3218"/>
    <lineage>
        <taxon>Eukaryota</taxon>
        <taxon>Viridiplantae</taxon>
        <taxon>Streptophyta</taxon>
        <taxon>Embryophyta</taxon>
        <taxon>Bryophyta</taxon>
        <taxon>Bryophytina</taxon>
        <taxon>Bryopsida</taxon>
        <taxon>Funariidae</taxon>
        <taxon>Funariales</taxon>
        <taxon>Funariaceae</taxon>
        <taxon>Physcomitrium</taxon>
    </lineage>
</organism>
<dbReference type="EnsemblPlants" id="Pp3c2_12370V3.1">
    <property type="protein sequence ID" value="PAC:32934879.CDS.1"/>
    <property type="gene ID" value="Pp3c2_12370"/>
</dbReference>
<dbReference type="Pfam" id="PF04674">
    <property type="entry name" value="Phi_1"/>
    <property type="match status" value="1"/>
</dbReference>
<comment type="subcellular location">
    <subcellularLocation>
        <location evidence="1">Secreted</location>
    </subcellularLocation>
</comment>
<dbReference type="GeneID" id="112278720"/>
<dbReference type="EMBL" id="ABEU02000002">
    <property type="protein sequence ID" value="PNR59794.1"/>
    <property type="molecule type" value="Genomic_DNA"/>
</dbReference>
<name>A0A2K1L192_PHYPA</name>
<dbReference type="RefSeq" id="XP_024368152.1">
    <property type="nucleotide sequence ID" value="XM_024512384.2"/>
</dbReference>
<dbReference type="EMBL" id="ABEU02000002">
    <property type="protein sequence ID" value="PNR59792.1"/>
    <property type="molecule type" value="Genomic_DNA"/>
</dbReference>
<dbReference type="KEGG" id="ppp:112278720"/>
<dbReference type="PANTHER" id="PTHR31279">
    <property type="entry name" value="PROTEIN EXORDIUM-LIKE 5"/>
    <property type="match status" value="1"/>
</dbReference>
<dbReference type="EnsemblPlants" id="Pp3c2_12370V3.2">
    <property type="protein sequence ID" value="PAC:32934880.CDS.1"/>
    <property type="gene ID" value="Pp3c2_12370"/>
</dbReference>
<evidence type="ECO:0000256" key="4">
    <source>
        <dbReference type="ARBA" id="ARBA00023591"/>
    </source>
</evidence>
<accession>A0A2K1L192</accession>
<feature type="chain" id="PRO_5014294042" evidence="5">
    <location>
        <begin position="23"/>
        <end position="354"/>
    </location>
</feature>
<keyword evidence="2" id="KW-0964">Secreted</keyword>
<evidence type="ECO:0000256" key="2">
    <source>
        <dbReference type="ARBA" id="ARBA00022525"/>
    </source>
</evidence>
<dbReference type="InterPro" id="IPR006766">
    <property type="entry name" value="EXORDIUM-like"/>
</dbReference>
<reference evidence="7 10" key="2">
    <citation type="journal article" date="2018" name="Plant J.">
        <title>The Physcomitrella patens chromosome-scale assembly reveals moss genome structure and evolution.</title>
        <authorList>
            <person name="Lang D."/>
            <person name="Ullrich K.K."/>
            <person name="Murat F."/>
            <person name="Fuchs J."/>
            <person name="Jenkins J."/>
            <person name="Haas F.B."/>
            <person name="Piednoel M."/>
            <person name="Gundlach H."/>
            <person name="Van Bel M."/>
            <person name="Meyberg R."/>
            <person name="Vives C."/>
            <person name="Morata J."/>
            <person name="Symeonidi A."/>
            <person name="Hiss M."/>
            <person name="Muchero W."/>
            <person name="Kamisugi Y."/>
            <person name="Saleh O."/>
            <person name="Blanc G."/>
            <person name="Decker E.L."/>
            <person name="van Gessel N."/>
            <person name="Grimwood J."/>
            <person name="Hayes R.D."/>
            <person name="Graham S.W."/>
            <person name="Gunter L.E."/>
            <person name="McDaniel S.F."/>
            <person name="Hoernstein S.N.W."/>
            <person name="Larsson A."/>
            <person name="Li F.W."/>
            <person name="Perroud P.F."/>
            <person name="Phillips J."/>
            <person name="Ranjan P."/>
            <person name="Rokshar D.S."/>
            <person name="Rothfels C.J."/>
            <person name="Schneider L."/>
            <person name="Shu S."/>
            <person name="Stevenson D.W."/>
            <person name="Thummler F."/>
            <person name="Tillich M."/>
            <person name="Villarreal Aguilar J.C."/>
            <person name="Widiez T."/>
            <person name="Wong G.K."/>
            <person name="Wymore A."/>
            <person name="Zhang Y."/>
            <person name="Zimmer A.D."/>
            <person name="Quatrano R.S."/>
            <person name="Mayer K.F.X."/>
            <person name="Goodstein D."/>
            <person name="Casacuberta J.M."/>
            <person name="Vandepoele K."/>
            <person name="Reski R."/>
            <person name="Cuming A.C."/>
            <person name="Tuskan G.A."/>
            <person name="Maumus F."/>
            <person name="Salse J."/>
            <person name="Schmutz J."/>
            <person name="Rensing S.A."/>
        </authorList>
    </citation>
    <scope>NUCLEOTIDE SEQUENCE [LARGE SCALE GENOMIC DNA]</scope>
    <source>
        <strain evidence="8 10">cv. Gransden 2004</strain>
    </source>
</reference>